<dbReference type="InterPro" id="IPR014039">
    <property type="entry name" value="Transl_elong_EFTs/EF1B_dimer"/>
</dbReference>
<proteinExistence type="inferred from homology"/>
<name>A0A381WC99_9ZZZZ</name>
<dbReference type="FunFam" id="1.10.8.10:FF:000001">
    <property type="entry name" value="Elongation factor Ts"/>
    <property type="match status" value="1"/>
</dbReference>
<organism evidence="5">
    <name type="scientific">marine metagenome</name>
    <dbReference type="NCBI Taxonomy" id="408172"/>
    <lineage>
        <taxon>unclassified sequences</taxon>
        <taxon>metagenomes</taxon>
        <taxon>ecological metagenomes</taxon>
    </lineage>
</organism>
<accession>A0A381WC99</accession>
<sequence length="293" mass="32929">MKISAIDVKKLRALTNAGMMDCKKALIESQGDFQKAILVLKESGQSKADSKSGRIATHGIVSIEIKESKRLALVLEVNCETDFAAIDNQFIEFSNQISNLLVNEKIENIDQLLDCSISGFERVEDFRKSVVAKLGENITIRRFARIFYQGTLGSYIHDNKIAALVDLDIDDRNLAKDLAMHVAASKPKYIAQTDIPKEIIDEESRILRSRTEQEGKPKEIIEKIVTGKLNKHLNEITLLGQEYIKDSDLNISQLLKKSNATVNLFVRYEVGEGIEQEDKNFADEVKEQVDASK</sequence>
<dbReference type="PROSITE" id="PS01126">
    <property type="entry name" value="EF_TS_1"/>
    <property type="match status" value="1"/>
</dbReference>
<feature type="domain" description="Translation elongation factor EFTs/EF1B dimerisation" evidence="4">
    <location>
        <begin position="72"/>
        <end position="272"/>
    </location>
</feature>
<keyword evidence="2" id="KW-0251">Elongation factor</keyword>
<comment type="similarity">
    <text evidence="1">Belongs to the EF-Ts family.</text>
</comment>
<dbReference type="AlphaFoldDB" id="A0A381WC99"/>
<dbReference type="GO" id="GO:0005737">
    <property type="term" value="C:cytoplasm"/>
    <property type="evidence" value="ECO:0007669"/>
    <property type="project" value="UniProtKB-ARBA"/>
</dbReference>
<dbReference type="HAMAP" id="MF_00050">
    <property type="entry name" value="EF_Ts"/>
    <property type="match status" value="1"/>
</dbReference>
<dbReference type="EMBL" id="UINC01011206">
    <property type="protein sequence ID" value="SVA49563.1"/>
    <property type="molecule type" value="Genomic_DNA"/>
</dbReference>
<dbReference type="InterPro" id="IPR009060">
    <property type="entry name" value="UBA-like_sf"/>
</dbReference>
<dbReference type="PANTHER" id="PTHR11741:SF0">
    <property type="entry name" value="ELONGATION FACTOR TS, MITOCHONDRIAL"/>
    <property type="match status" value="1"/>
</dbReference>
<protein>
    <recommendedName>
        <fullName evidence="4">Translation elongation factor EFTs/EF1B dimerisation domain-containing protein</fullName>
    </recommendedName>
</protein>
<dbReference type="InterPro" id="IPR036402">
    <property type="entry name" value="EF-Ts_dimer_sf"/>
</dbReference>
<dbReference type="NCBIfam" id="TIGR00116">
    <property type="entry name" value="tsf"/>
    <property type="match status" value="1"/>
</dbReference>
<evidence type="ECO:0000313" key="5">
    <source>
        <dbReference type="EMBL" id="SVA49563.1"/>
    </source>
</evidence>
<dbReference type="GO" id="GO:0003746">
    <property type="term" value="F:translation elongation factor activity"/>
    <property type="evidence" value="ECO:0007669"/>
    <property type="project" value="UniProtKB-KW"/>
</dbReference>
<evidence type="ECO:0000259" key="4">
    <source>
        <dbReference type="Pfam" id="PF00889"/>
    </source>
</evidence>
<keyword evidence="3" id="KW-0648">Protein biosynthesis</keyword>
<dbReference type="Pfam" id="PF00889">
    <property type="entry name" value="EF_TS"/>
    <property type="match status" value="1"/>
</dbReference>
<dbReference type="InterPro" id="IPR018101">
    <property type="entry name" value="Transl_elong_Ts_CS"/>
</dbReference>
<evidence type="ECO:0000256" key="1">
    <source>
        <dbReference type="ARBA" id="ARBA00005532"/>
    </source>
</evidence>
<dbReference type="FunFam" id="1.10.286.20:FF:000001">
    <property type="entry name" value="Elongation factor Ts"/>
    <property type="match status" value="1"/>
</dbReference>
<dbReference type="Gene3D" id="1.10.8.10">
    <property type="entry name" value="DNA helicase RuvA subunit, C-terminal domain"/>
    <property type="match status" value="1"/>
</dbReference>
<gene>
    <name evidence="5" type="ORF">METZ01_LOCUS102417</name>
</gene>
<dbReference type="Gene3D" id="3.30.479.20">
    <property type="entry name" value="Elongation factor Ts, dimerisation domain"/>
    <property type="match status" value="2"/>
</dbReference>
<dbReference type="SUPFAM" id="SSF46934">
    <property type="entry name" value="UBA-like"/>
    <property type="match status" value="1"/>
</dbReference>
<dbReference type="InterPro" id="IPR001816">
    <property type="entry name" value="Transl_elong_EFTs/EF1B"/>
</dbReference>
<evidence type="ECO:0000256" key="3">
    <source>
        <dbReference type="ARBA" id="ARBA00022917"/>
    </source>
</evidence>
<evidence type="ECO:0000256" key="2">
    <source>
        <dbReference type="ARBA" id="ARBA00022768"/>
    </source>
</evidence>
<dbReference type="SUPFAM" id="SSF54713">
    <property type="entry name" value="Elongation factor Ts (EF-Ts), dimerisation domain"/>
    <property type="match status" value="2"/>
</dbReference>
<dbReference type="CDD" id="cd14275">
    <property type="entry name" value="UBA_EF-Ts"/>
    <property type="match status" value="1"/>
</dbReference>
<reference evidence="5" key="1">
    <citation type="submission" date="2018-05" db="EMBL/GenBank/DDBJ databases">
        <authorList>
            <person name="Lanie J.A."/>
            <person name="Ng W.-L."/>
            <person name="Kazmierczak K.M."/>
            <person name="Andrzejewski T.M."/>
            <person name="Davidsen T.M."/>
            <person name="Wayne K.J."/>
            <person name="Tettelin H."/>
            <person name="Glass J.I."/>
            <person name="Rusch D."/>
            <person name="Podicherti R."/>
            <person name="Tsui H.-C.T."/>
            <person name="Winkler M.E."/>
        </authorList>
    </citation>
    <scope>NUCLEOTIDE SEQUENCE</scope>
</reference>
<dbReference type="PANTHER" id="PTHR11741">
    <property type="entry name" value="ELONGATION FACTOR TS"/>
    <property type="match status" value="1"/>
</dbReference>
<dbReference type="Gene3D" id="1.10.286.20">
    <property type="match status" value="1"/>
</dbReference>